<dbReference type="GO" id="GO:0046872">
    <property type="term" value="F:metal ion binding"/>
    <property type="evidence" value="ECO:0007669"/>
    <property type="project" value="UniProtKB-KW"/>
</dbReference>
<evidence type="ECO:0000256" key="1">
    <source>
        <dbReference type="ARBA" id="ARBA00022485"/>
    </source>
</evidence>
<evidence type="ECO:0000256" key="4">
    <source>
        <dbReference type="ARBA" id="ARBA00023014"/>
    </source>
</evidence>
<evidence type="ECO:0000256" key="3">
    <source>
        <dbReference type="ARBA" id="ARBA00023004"/>
    </source>
</evidence>
<dbReference type="InterPro" id="IPR007202">
    <property type="entry name" value="4Fe-4S_dom"/>
</dbReference>
<dbReference type="Proteomes" id="UP000282654">
    <property type="component" value="Unassembled WGS sequence"/>
</dbReference>
<accession>A0A3N5BFK5</accession>
<reference evidence="6 7" key="1">
    <citation type="submission" date="2018-11" db="EMBL/GenBank/DDBJ databases">
        <title>Genomic Encyclopedia of Type Strains, Phase IV (KMG-IV): sequencing the most valuable type-strain genomes for metagenomic binning, comparative biology and taxonomic classification.</title>
        <authorList>
            <person name="Goeker M."/>
        </authorList>
    </citation>
    <scope>NUCLEOTIDE SEQUENCE [LARGE SCALE GENOMIC DNA]</scope>
    <source>
        <strain evidence="6 7">DSM 102936</strain>
    </source>
</reference>
<dbReference type="InterPro" id="IPR051069">
    <property type="entry name" value="ACDS_complex_subunit"/>
</dbReference>
<dbReference type="Pfam" id="PF04060">
    <property type="entry name" value="FeS"/>
    <property type="match status" value="1"/>
</dbReference>
<keyword evidence="4" id="KW-0411">Iron-sulfur</keyword>
<evidence type="ECO:0000313" key="7">
    <source>
        <dbReference type="Proteomes" id="UP000282654"/>
    </source>
</evidence>
<dbReference type="PANTHER" id="PTHR36214:SF3">
    <property type="entry name" value="ACETYL-COA DECARBONYLASE_SYNTHASE COMPLEX SUBUNIT GAMMA"/>
    <property type="match status" value="1"/>
</dbReference>
<organism evidence="6 7">
    <name type="scientific">Thermodesulfitimonas autotrophica</name>
    <dbReference type="NCBI Taxonomy" id="1894989"/>
    <lineage>
        <taxon>Bacteria</taxon>
        <taxon>Bacillati</taxon>
        <taxon>Bacillota</taxon>
        <taxon>Clostridia</taxon>
        <taxon>Thermoanaerobacterales</taxon>
        <taxon>Thermoanaerobacteraceae</taxon>
        <taxon>Thermodesulfitimonas</taxon>
    </lineage>
</organism>
<keyword evidence="1" id="KW-0004">4Fe-4S</keyword>
<dbReference type="PANTHER" id="PTHR36214">
    <property type="match status" value="1"/>
</dbReference>
<dbReference type="RefSeq" id="WP_123929292.1">
    <property type="nucleotide sequence ID" value="NZ_RKRE01000002.1"/>
</dbReference>
<name>A0A3N5BFK5_9THEO</name>
<keyword evidence="7" id="KW-1185">Reference proteome</keyword>
<protein>
    <submittedName>
        <fullName evidence="6">ArsR family metal-binding transcriptional regulator</fullName>
    </submittedName>
</protein>
<evidence type="ECO:0000259" key="5">
    <source>
        <dbReference type="PROSITE" id="PS51656"/>
    </source>
</evidence>
<keyword evidence="3" id="KW-0408">Iron</keyword>
<dbReference type="EMBL" id="RKRE01000002">
    <property type="protein sequence ID" value="RPF46872.1"/>
    <property type="molecule type" value="Genomic_DNA"/>
</dbReference>
<dbReference type="GO" id="GO:0051539">
    <property type="term" value="F:4 iron, 4 sulfur cluster binding"/>
    <property type="evidence" value="ECO:0007669"/>
    <property type="project" value="UniProtKB-KW"/>
</dbReference>
<dbReference type="AlphaFoldDB" id="A0A3N5BFK5"/>
<comment type="caution">
    <text evidence="6">The sequence shown here is derived from an EMBL/GenBank/DDBJ whole genome shotgun (WGS) entry which is preliminary data.</text>
</comment>
<dbReference type="PROSITE" id="PS51656">
    <property type="entry name" value="4FE4S"/>
    <property type="match status" value="1"/>
</dbReference>
<gene>
    <name evidence="6" type="ORF">EDD75_1133</name>
</gene>
<sequence length="177" mass="19953">MFGGYTVKMVRPICALNRPVVAALVEIDTDIREVFPYLNAELGNCFFNPETPFLRFSWSGKGVILYPNTIGITGLADEAEAHRMVEALRQLLTETWARRTEIEPSYRRGSELTALDVYKLLPRSNCGRCGERTCLAFAARLLKQEMVLSDCPPLTEPGREETRERLTRLLRAAGFPA</sequence>
<dbReference type="Gene3D" id="1.10.15.40">
    <property type="entry name" value="Electron transport complex subunit B, putative Fe-S cluster"/>
    <property type="match status" value="1"/>
</dbReference>
<feature type="domain" description="4Fe-4S" evidence="5">
    <location>
        <begin position="101"/>
        <end position="168"/>
    </location>
</feature>
<dbReference type="OrthoDB" id="9793312at2"/>
<proteinExistence type="predicted"/>
<evidence type="ECO:0000313" key="6">
    <source>
        <dbReference type="EMBL" id="RPF46872.1"/>
    </source>
</evidence>
<keyword evidence="2" id="KW-0479">Metal-binding</keyword>
<evidence type="ECO:0000256" key="2">
    <source>
        <dbReference type="ARBA" id="ARBA00022723"/>
    </source>
</evidence>